<gene>
    <name evidence="2" type="ORF">DR864_09025</name>
</gene>
<feature type="domain" description="PKD/Chitinase" evidence="1">
    <location>
        <begin position="1327"/>
        <end position="1393"/>
    </location>
</feature>
<dbReference type="SMART" id="SM00089">
    <property type="entry name" value="PKD"/>
    <property type="match status" value="4"/>
</dbReference>
<feature type="domain" description="PKD/Chitinase" evidence="1">
    <location>
        <begin position="687"/>
        <end position="771"/>
    </location>
</feature>
<protein>
    <recommendedName>
        <fullName evidence="1">PKD/Chitinase domain-containing protein</fullName>
    </recommendedName>
</protein>
<dbReference type="KEGG" id="run:DR864_09025"/>
<evidence type="ECO:0000259" key="1">
    <source>
        <dbReference type="SMART" id="SM00089"/>
    </source>
</evidence>
<dbReference type="Gene3D" id="2.60.40.3440">
    <property type="match status" value="6"/>
</dbReference>
<dbReference type="InterPro" id="IPR022409">
    <property type="entry name" value="PKD/Chitinase_dom"/>
</dbReference>
<dbReference type="NCBIfam" id="NF012211">
    <property type="entry name" value="tand_rpt_95"/>
    <property type="match status" value="9"/>
</dbReference>
<feature type="domain" description="PKD/Chitinase" evidence="1">
    <location>
        <begin position="772"/>
        <end position="853"/>
    </location>
</feature>
<dbReference type="NCBIfam" id="NF033679">
    <property type="entry name" value="DNRLRE_dom"/>
    <property type="match status" value="1"/>
</dbReference>
<evidence type="ECO:0000313" key="3">
    <source>
        <dbReference type="Proteomes" id="UP000251993"/>
    </source>
</evidence>
<name>A0A344TGU4_9BACT</name>
<dbReference type="Gene3D" id="2.60.40.2810">
    <property type="match status" value="3"/>
</dbReference>
<dbReference type="Pfam" id="PF13573">
    <property type="entry name" value="SprB"/>
    <property type="match status" value="13"/>
</dbReference>
<dbReference type="InterPro" id="IPR025667">
    <property type="entry name" value="SprB_repeat"/>
</dbReference>
<organism evidence="2 3">
    <name type="scientific">Runella rosea</name>
    <dbReference type="NCBI Taxonomy" id="2259595"/>
    <lineage>
        <taxon>Bacteria</taxon>
        <taxon>Pseudomonadati</taxon>
        <taxon>Bacteroidota</taxon>
        <taxon>Cytophagia</taxon>
        <taxon>Cytophagales</taxon>
        <taxon>Spirosomataceae</taxon>
        <taxon>Runella</taxon>
    </lineage>
</organism>
<dbReference type="GO" id="GO:0005509">
    <property type="term" value="F:calcium ion binding"/>
    <property type="evidence" value="ECO:0007669"/>
    <property type="project" value="InterPro"/>
</dbReference>
<dbReference type="InterPro" id="IPR013783">
    <property type="entry name" value="Ig-like_fold"/>
</dbReference>
<dbReference type="Proteomes" id="UP000251993">
    <property type="component" value="Chromosome"/>
</dbReference>
<keyword evidence="3" id="KW-1185">Reference proteome</keyword>
<dbReference type="Pfam" id="PF17963">
    <property type="entry name" value="Big_9"/>
    <property type="match status" value="10"/>
</dbReference>
<accession>A0A344TGU4</accession>
<sequence length="2934" mass="304440">MEAIYTYVSKQIKGKSSKIYCHLSRITLVLCLFFGGVAVIHAQTTTIPSTKATQVYKGANTRNFGSCQGIGPDNATNYQQNPLLEFDLSTIPAGATITSATLRMVHAPNGTGWDNEAGSAFTSIIRRVTTPWVEGTACNAAQSGSSTWNSPGTGSWTGGNFAGTNYGTLTAGASDATGTVYNITITTLVQEWYNGTSPNNGLGIVPATLVGDKEESWYYMYSDDATDPNNRPQLVVNYSLPPVGGTASKTDACIGTANGSITVSNPTGGSGTYQYRINAGAWQNSNVFNSLTAGNYTVQIRDANNITNQTTLTPNPLVVGSLPDSDGDNISDACDLDDDNDGILDTVEGAGNIDNDGLINSLDNDSDGDGCFDAIEGGAAFTTANVDANGRLTGAVGTNGVPNFAGGGQTVGGSQVATRVVIVTNPSNQSVALAAPATFSISARGDNATSYTGGTPSYGTAANSNAGLIYQWYLGDPDAGGTTLTNTGVYSGVTTATLNITNSTGLYANNYYVVVTHSSNDCIRFKRSAALTLFCGAITASVTSQTNINCFGASTGAVTVAGSNGVAPYTYKLGSGAFGSSGTFTNLTAGAYVITVKDAGGCEETVNVTITQPSAALAVSQSLVQPQCFASGSITPAVTGGTAPYTYDWADLAGTNNTNSRTGLAAGTYSLTVTDSKGCTVSTGNIVLNAPANCDPIDICRSSVAEVFSVAPNPANISYTWTVPAGAIIVSGQGTPEIRVNWTGVTPGTYQVCVVAVNDCNESAQTCIDVDVIQPTAQAFVVLPVCKDRTISLQATGGVSYSWTGPSGFTSSSPNPTILNANAAIHNGIYTVVVTDASGCKATATVNVTVEDNPVLTTASITNATCNQSNGAINITVTGGTPAYDFDWNNGATTEDLTNLSSGSYTLTVTDSKGCFQTSTVAVISTNGPTVTNTKTDVTCNGASTGTINVTVTGGTAPYTYLWSDGAITEDRTGLAAGTYSVVVTDATGCVSATSATITQPAGIVLDNVKTNVNCFGGLTGSIDLSVSGGTAPYNYVWTRNSIPFSGNIQDQPSIGAGTYQVTVTDVNGCTATQTIVITQPSAVLGATRAISNVTCRNGTNGQIVLTVTGGTAPYTYAWTGPNSFTATTKDITNRPAGTYNVTITDANGCTFPLVNMVITQPSSLIAVAPVAITNVLCFGDGNGSIDVNATGGTPPYTYGWNNGATTQDISGLNPGNYNVVVTDANGCSVTSNIFTISGPTAPISATITPTDADCFGASTGEISITNGGGTPPYTYLWSNGSTSQNLFNLPAGDYSVTVTDANSCTEVFTTSVGEPTQIIITGAITNALCSGSATGAITVSVTGGSSPYTYKWIDGPTSKDRTNLIAGNYTLEVTDNTGCKVSKTFTVNNTSNLSLSSITTSISCFGNNNGRVNLIVTGGVAPVTFSWSNGAITEDISGLSAGTYSVTVSDAIGCVKTLTASPVTQPALLTANASQTKSVSCKGGSNGEATVTGSGGTAPYTYNWSNGAMTATATGLQAGTYNVFVTDANGCTATASVVITEPANEIELFVTVSNNSSCSVNKGSIDLIIQNGVAPFSYVWTGPTAIGNVQDPSNLLSGAYTVIVTDALGCTKSISATVGSAPALTVSVIVENRSCQAIDGKAFSVVTGGIGPYTYSWSPGGITTKDLTGLSSGTYTVTVTDANNCTATASGTLIAPNCQPPVAVDDNYTTPFNTPVSGTVAPNDSDPDNTLAELLFDPLAAPLASEGVIVWDTTNNGSFTFTPALNFVGIVTIPYKVCDPTGLCDDGLLTIRVAALPPVATNDINNTPINTPVSGNVLTNDSDPQSLPLTVNTTIPTICPPKNGTVVIQANGNYTYTPNNNFVGTDTFCYVVCSSIGLCDTATVTIDIIPLLTKNSVVANDDATQTQVGVPVKIQVLGNDFDPQGDKFASVTKLTNPTNGTVVYNPSDSSFTYSPTGAFVGKNSFKYLLCDVKGACDTATVTIEVLPIIPGNDPPVAVDDANITRVNVPVSGTVATNDSDPNNDPLTFTKLTNPTNGTVVFNPNGTYTYTPNNNYAGPDRFIYKVCDNGTPNLCDTATVYITVLVSPPVATDDINNTPINTPVSGNVLTNDDDPQGLPLTVNTTIPTICPPQHGTVVMQANGNYTYTPTNNFVGTDKFCYVVCNSAGLCDTATVTIDILPLVTKNSVVANDDATQTQVGVPVKIRVLGNDFDPQGDKFASVTKITNPTNGTVVYNPSDSSFTYSPTGAFVGKNSFKYLLCDVKGACDTATVTIDVLPLIPGNDPPVAVDDANVTQVNTPVSGTVATNDSDPNNDPLTFTKLTNPTNGTVVFNPNGTYTYTPNNNYAGPDRFIYKVCDNGTPNLCDTATVYITVLVSPPVATDDINNTPINTPVSGNVLTNDDDPQGLPLTVNTTIPVICPPQHGTVVLQANGNYVYTPTNNFVGTDKFCYVVCNSAGLCDTAIVTIDILPPVTTNSVVANDDATQTQVGVPVKIRVLGNDFDPQGDKFASVTKITNPTNGTVVYNPSDSSFTYSPTGAFVGKNSFKYLLCDVKGACDTATVTIDVLPLIPGNDPPVAVDDANVTQVNTPVSGTVATNDSDPNNDPLTFTKLTNPTNGTVVFNPNGTYTYTPNNNYVGPDRFIYKVCDNGTPNLCDTATVYITILQVSKVALLPKVYLQGSLFGVFSGNLMRDDLRVKNLIPRKSPYAAWNPTTPADTITSNTVLTVTGQDAIVDWVFVELRSATDSTDIIDSRSALVQRDGDIVDVDGTSSIVFTNAIPASYFVVVKHRNHLGVMTKNALPLTHIATVVDFRLTTTPTYVFSNAPIHQSQVNVVQGKALWAGNALYDDQVTYQGTGNDVNVVYQQVIGAVGNVIGLPFFILQGYYTGDINMDGEVIFQGTTNDVEYIYQNVINNHPGNALKQNFYIIQQQLPK</sequence>
<feature type="domain" description="PKD/Chitinase" evidence="1">
    <location>
        <begin position="1475"/>
        <end position="1543"/>
    </location>
</feature>
<dbReference type="OrthoDB" id="7794186at2"/>
<dbReference type="InterPro" id="IPR045829">
    <property type="entry name" value="PKD_6"/>
</dbReference>
<dbReference type="Gene3D" id="2.60.40.10">
    <property type="entry name" value="Immunoglobulins"/>
    <property type="match status" value="2"/>
</dbReference>
<dbReference type="SUPFAM" id="SSF103647">
    <property type="entry name" value="TSP type-3 repeat"/>
    <property type="match status" value="1"/>
</dbReference>
<evidence type="ECO:0000313" key="2">
    <source>
        <dbReference type="EMBL" id="AXE17865.1"/>
    </source>
</evidence>
<dbReference type="InterPro" id="IPR035986">
    <property type="entry name" value="PKD_dom_sf"/>
</dbReference>
<dbReference type="Gene3D" id="2.60.40.740">
    <property type="match status" value="9"/>
</dbReference>
<proteinExistence type="predicted"/>
<dbReference type="SUPFAM" id="SSF49299">
    <property type="entry name" value="PKD domain"/>
    <property type="match status" value="2"/>
</dbReference>
<dbReference type="EMBL" id="CP030850">
    <property type="protein sequence ID" value="AXE17865.1"/>
    <property type="molecule type" value="Genomic_DNA"/>
</dbReference>
<dbReference type="Gene3D" id="4.10.1080.10">
    <property type="entry name" value="TSP type-3 repeat"/>
    <property type="match status" value="1"/>
</dbReference>
<reference evidence="2 3" key="1">
    <citation type="submission" date="2018-07" db="EMBL/GenBank/DDBJ databases">
        <title>Genome sequencing of Runella.</title>
        <authorList>
            <person name="Baek M.-G."/>
            <person name="Yi H."/>
        </authorList>
    </citation>
    <scope>NUCLEOTIDE SEQUENCE [LARGE SCALE GENOMIC DNA]</scope>
    <source>
        <strain evidence="2 3">HYN0085</strain>
    </source>
</reference>
<dbReference type="RefSeq" id="WP_114066650.1">
    <property type="nucleotide sequence ID" value="NZ_CP030850.1"/>
</dbReference>
<dbReference type="InterPro" id="IPR028974">
    <property type="entry name" value="TSP_type-3_rpt"/>
</dbReference>
<dbReference type="Pfam" id="PF19408">
    <property type="entry name" value="PKD_6"/>
    <property type="match status" value="1"/>
</dbReference>